<feature type="domain" description="HTH araC/xylS-type" evidence="4">
    <location>
        <begin position="1"/>
        <end position="56"/>
    </location>
</feature>
<name>A0ABS7C8D1_9BACL</name>
<keyword evidence="1" id="KW-0805">Transcription regulation</keyword>
<sequence>WVIQRYRLQEAAELMEKGSVTDWTRLSQDLGYYDQAHFIKDFKTMIGQPPEEYVRNVRHR</sequence>
<dbReference type="InterPro" id="IPR009057">
    <property type="entry name" value="Homeodomain-like_sf"/>
</dbReference>
<evidence type="ECO:0000256" key="1">
    <source>
        <dbReference type="ARBA" id="ARBA00023015"/>
    </source>
</evidence>
<feature type="non-terminal residue" evidence="5">
    <location>
        <position position="1"/>
    </location>
</feature>
<gene>
    <name evidence="5" type="ORF">K0U00_24400</name>
</gene>
<evidence type="ECO:0000256" key="2">
    <source>
        <dbReference type="ARBA" id="ARBA00023125"/>
    </source>
</evidence>
<dbReference type="InterPro" id="IPR018060">
    <property type="entry name" value="HTH_AraC"/>
</dbReference>
<comment type="caution">
    <text evidence="5">The sequence shown here is derived from an EMBL/GenBank/DDBJ whole genome shotgun (WGS) entry which is preliminary data.</text>
</comment>
<dbReference type="Proteomes" id="UP001519887">
    <property type="component" value="Unassembled WGS sequence"/>
</dbReference>
<keyword evidence="3" id="KW-0804">Transcription</keyword>
<dbReference type="Pfam" id="PF12833">
    <property type="entry name" value="HTH_18"/>
    <property type="match status" value="1"/>
</dbReference>
<evidence type="ECO:0000259" key="4">
    <source>
        <dbReference type="PROSITE" id="PS01124"/>
    </source>
</evidence>
<reference evidence="5 6" key="1">
    <citation type="submission" date="2021-07" db="EMBL/GenBank/DDBJ databases">
        <title>Paenibacillus radiodurans sp. nov., isolated from the southeastern edge of Tengger Desert.</title>
        <authorList>
            <person name="Zhang G."/>
        </authorList>
    </citation>
    <scope>NUCLEOTIDE SEQUENCE [LARGE SCALE GENOMIC DNA]</scope>
    <source>
        <strain evidence="5 6">CCM 7311</strain>
    </source>
</reference>
<dbReference type="SUPFAM" id="SSF46689">
    <property type="entry name" value="Homeodomain-like"/>
    <property type="match status" value="1"/>
</dbReference>
<keyword evidence="6" id="KW-1185">Reference proteome</keyword>
<dbReference type="Gene3D" id="1.10.10.60">
    <property type="entry name" value="Homeodomain-like"/>
    <property type="match status" value="1"/>
</dbReference>
<evidence type="ECO:0000313" key="6">
    <source>
        <dbReference type="Proteomes" id="UP001519887"/>
    </source>
</evidence>
<dbReference type="InterPro" id="IPR050204">
    <property type="entry name" value="AraC_XylS_family_regulators"/>
</dbReference>
<dbReference type="PANTHER" id="PTHR46796">
    <property type="entry name" value="HTH-TYPE TRANSCRIPTIONAL ACTIVATOR RHAS-RELATED"/>
    <property type="match status" value="1"/>
</dbReference>
<dbReference type="EMBL" id="JAHZIK010000776">
    <property type="protein sequence ID" value="MBW7457185.1"/>
    <property type="molecule type" value="Genomic_DNA"/>
</dbReference>
<keyword evidence="2" id="KW-0238">DNA-binding</keyword>
<proteinExistence type="predicted"/>
<dbReference type="PROSITE" id="PS01124">
    <property type="entry name" value="HTH_ARAC_FAMILY_2"/>
    <property type="match status" value="1"/>
</dbReference>
<evidence type="ECO:0000313" key="5">
    <source>
        <dbReference type="EMBL" id="MBW7457185.1"/>
    </source>
</evidence>
<protein>
    <submittedName>
        <fullName evidence="5">AraC family transcriptional regulator</fullName>
    </submittedName>
</protein>
<evidence type="ECO:0000256" key="3">
    <source>
        <dbReference type="ARBA" id="ARBA00023163"/>
    </source>
</evidence>
<accession>A0ABS7C8D1</accession>
<organism evidence="5 6">
    <name type="scientific">Paenibacillus sepulcri</name>
    <dbReference type="NCBI Taxonomy" id="359917"/>
    <lineage>
        <taxon>Bacteria</taxon>
        <taxon>Bacillati</taxon>
        <taxon>Bacillota</taxon>
        <taxon>Bacilli</taxon>
        <taxon>Bacillales</taxon>
        <taxon>Paenibacillaceae</taxon>
        <taxon>Paenibacillus</taxon>
    </lineage>
</organism>